<evidence type="ECO:0000313" key="1">
    <source>
        <dbReference type="EMBL" id="GGH91216.1"/>
    </source>
</evidence>
<gene>
    <name evidence="1" type="ORF">GCM10011495_38830</name>
</gene>
<accession>A0ABQ2AH25</accession>
<evidence type="ECO:0000313" key="2">
    <source>
        <dbReference type="Proteomes" id="UP000637774"/>
    </source>
</evidence>
<dbReference type="Proteomes" id="UP000637774">
    <property type="component" value="Unassembled WGS sequence"/>
</dbReference>
<reference evidence="2" key="1">
    <citation type="journal article" date="2019" name="Int. J. Syst. Evol. Microbiol.">
        <title>The Global Catalogue of Microorganisms (GCM) 10K type strain sequencing project: providing services to taxonomists for standard genome sequencing and annotation.</title>
        <authorList>
            <consortium name="The Broad Institute Genomics Platform"/>
            <consortium name="The Broad Institute Genome Sequencing Center for Infectious Disease"/>
            <person name="Wu L."/>
            <person name="Ma J."/>
        </authorList>
    </citation>
    <scope>NUCLEOTIDE SEQUENCE [LARGE SCALE GENOMIC DNA]</scope>
    <source>
        <strain evidence="2">CGMCC 1.14966</strain>
    </source>
</reference>
<dbReference type="EMBL" id="BMGY01000066">
    <property type="protein sequence ID" value="GGH91216.1"/>
    <property type="molecule type" value="Genomic_DNA"/>
</dbReference>
<comment type="caution">
    <text evidence="1">The sequence shown here is derived from an EMBL/GenBank/DDBJ whole genome shotgun (WGS) entry which is preliminary data.</text>
</comment>
<sequence length="73" mass="7906">MIYGCGSLQGREARAVTSALATVVYNTAFTTKESTDLLTVKETAKGLRKSEKTIREYVKPQVLPAADANRNTA</sequence>
<name>A0ABQ2AH25_9BACT</name>
<proteinExistence type="predicted"/>
<keyword evidence="2" id="KW-1185">Reference proteome</keyword>
<protein>
    <submittedName>
        <fullName evidence="1">Uncharacterized protein</fullName>
    </submittedName>
</protein>
<organism evidence="1 2">
    <name type="scientific">Hymenobacter frigidus</name>
    <dbReference type="NCBI Taxonomy" id="1524095"/>
    <lineage>
        <taxon>Bacteria</taxon>
        <taxon>Pseudomonadati</taxon>
        <taxon>Bacteroidota</taxon>
        <taxon>Cytophagia</taxon>
        <taxon>Cytophagales</taxon>
        <taxon>Hymenobacteraceae</taxon>
        <taxon>Hymenobacter</taxon>
    </lineage>
</organism>